<dbReference type="Pfam" id="PF09139">
    <property type="entry name" value="Tam41_Mmp37"/>
    <property type="match status" value="1"/>
</dbReference>
<gene>
    <name evidence="20" type="ORF">BJ554DRAFT_4692</name>
</gene>
<protein>
    <recommendedName>
        <fullName evidence="7">Phosphatidate cytidylyltransferase, mitochondrial</fullName>
        <ecNumber evidence="6">2.7.7.41</ecNumber>
    </recommendedName>
    <alternativeName>
        <fullName evidence="18">CDP-diacylglycerol synthase</fullName>
    </alternativeName>
</protein>
<dbReference type="GO" id="GO:0032049">
    <property type="term" value="P:cardiolipin biosynthetic process"/>
    <property type="evidence" value="ECO:0007669"/>
    <property type="project" value="InterPro"/>
</dbReference>
<dbReference type="Proteomes" id="UP000673691">
    <property type="component" value="Unassembled WGS sequence"/>
</dbReference>
<evidence type="ECO:0000256" key="2">
    <source>
        <dbReference type="ARBA" id="ARBA00004443"/>
    </source>
</evidence>
<dbReference type="UniPathway" id="UPA00557">
    <property type="reaction ID" value="UER00614"/>
</dbReference>
<dbReference type="InterPro" id="IPR015222">
    <property type="entry name" value="Tam41"/>
</dbReference>
<proteinExistence type="inferred from homology"/>
<keyword evidence="13" id="KW-0443">Lipid metabolism</keyword>
<feature type="compositionally biased region" description="Low complexity" evidence="19">
    <location>
        <begin position="61"/>
        <end position="79"/>
    </location>
</feature>
<evidence type="ECO:0000256" key="12">
    <source>
        <dbReference type="ARBA" id="ARBA00022842"/>
    </source>
</evidence>
<keyword evidence="8" id="KW-0444">Lipid biosynthesis</keyword>
<keyword evidence="16" id="KW-0594">Phospholipid biosynthesis</keyword>
<dbReference type="PANTHER" id="PTHR13619:SF0">
    <property type="entry name" value="PHOSPHATIDATE CYTIDYLYLTRANSFERASE, MITOCHONDRIAL"/>
    <property type="match status" value="1"/>
</dbReference>
<dbReference type="EC" id="2.7.7.41" evidence="6"/>
<comment type="caution">
    <text evidence="20">The sequence shown here is derived from an EMBL/GenBank/DDBJ whole genome shotgun (WGS) entry which is preliminary data.</text>
</comment>
<evidence type="ECO:0000313" key="20">
    <source>
        <dbReference type="EMBL" id="KAG5455778.1"/>
    </source>
</evidence>
<keyword evidence="15" id="KW-0472">Membrane</keyword>
<keyword evidence="12" id="KW-0460">Magnesium</keyword>
<evidence type="ECO:0000256" key="6">
    <source>
        <dbReference type="ARBA" id="ARBA00012487"/>
    </source>
</evidence>
<comment type="cofactor">
    <cofactor evidence="1">
        <name>Mg(2+)</name>
        <dbReference type="ChEBI" id="CHEBI:18420"/>
    </cofactor>
</comment>
<evidence type="ECO:0000256" key="5">
    <source>
        <dbReference type="ARBA" id="ARBA00005458"/>
    </source>
</evidence>
<accession>A0A8H7ZMQ5</accession>
<keyword evidence="10" id="KW-0548">Nucleotidyltransferase</keyword>
<evidence type="ECO:0000256" key="19">
    <source>
        <dbReference type="SAM" id="MobiDB-lite"/>
    </source>
</evidence>
<comment type="pathway">
    <text evidence="3">Phospholipid metabolism; CDP-diacylglycerol biosynthesis; CDP-diacylglycerol from sn-glycerol 3-phosphate: step 3/3.</text>
</comment>
<evidence type="ECO:0000256" key="14">
    <source>
        <dbReference type="ARBA" id="ARBA00023128"/>
    </source>
</evidence>
<evidence type="ECO:0000256" key="11">
    <source>
        <dbReference type="ARBA" id="ARBA00022792"/>
    </source>
</evidence>
<comment type="similarity">
    <text evidence="5">Belongs to the TAM41 family.</text>
</comment>
<dbReference type="PANTHER" id="PTHR13619">
    <property type="entry name" value="PHOSPHATIDATE CYTIDYLYLTRANSFERASE, MITOCHONDRIAL"/>
    <property type="match status" value="1"/>
</dbReference>
<evidence type="ECO:0000256" key="4">
    <source>
        <dbReference type="ARBA" id="ARBA00005189"/>
    </source>
</evidence>
<evidence type="ECO:0000256" key="15">
    <source>
        <dbReference type="ARBA" id="ARBA00023136"/>
    </source>
</evidence>
<evidence type="ECO:0000256" key="10">
    <source>
        <dbReference type="ARBA" id="ARBA00022695"/>
    </source>
</evidence>
<evidence type="ECO:0000256" key="18">
    <source>
        <dbReference type="ARBA" id="ARBA00029893"/>
    </source>
</evidence>
<evidence type="ECO:0000256" key="7">
    <source>
        <dbReference type="ARBA" id="ARBA00018337"/>
    </source>
</evidence>
<keyword evidence="11" id="KW-0999">Mitochondrion inner membrane</keyword>
<keyword evidence="21" id="KW-1185">Reference proteome</keyword>
<name>A0A8H7ZMQ5_9FUNG</name>
<dbReference type="GO" id="GO:0016024">
    <property type="term" value="P:CDP-diacylglycerol biosynthetic process"/>
    <property type="evidence" value="ECO:0007669"/>
    <property type="project" value="UniProtKB-UniPathway"/>
</dbReference>
<feature type="region of interest" description="Disordered" evidence="19">
    <location>
        <begin position="1"/>
        <end position="22"/>
    </location>
</feature>
<dbReference type="AlphaFoldDB" id="A0A8H7ZMQ5"/>
<reference evidence="20 21" key="1">
    <citation type="journal article" name="Sci. Rep.">
        <title>Genome-scale phylogenetic analyses confirm Olpidium as the closest living zoosporic fungus to the non-flagellated, terrestrial fungi.</title>
        <authorList>
            <person name="Chang Y."/>
            <person name="Rochon D."/>
            <person name="Sekimoto S."/>
            <person name="Wang Y."/>
            <person name="Chovatia M."/>
            <person name="Sandor L."/>
            <person name="Salamov A."/>
            <person name="Grigoriev I.V."/>
            <person name="Stajich J.E."/>
            <person name="Spatafora J.W."/>
        </authorList>
    </citation>
    <scope>NUCLEOTIDE SEQUENCE [LARGE SCALE GENOMIC DNA]</scope>
    <source>
        <strain evidence="20">S191</strain>
    </source>
</reference>
<organism evidence="20 21">
    <name type="scientific">Olpidium bornovanus</name>
    <dbReference type="NCBI Taxonomy" id="278681"/>
    <lineage>
        <taxon>Eukaryota</taxon>
        <taxon>Fungi</taxon>
        <taxon>Fungi incertae sedis</taxon>
        <taxon>Olpidiomycota</taxon>
        <taxon>Olpidiomycotina</taxon>
        <taxon>Olpidiomycetes</taxon>
        <taxon>Olpidiales</taxon>
        <taxon>Olpidiaceae</taxon>
        <taxon>Olpidium</taxon>
    </lineage>
</organism>
<evidence type="ECO:0000256" key="16">
    <source>
        <dbReference type="ARBA" id="ARBA00023209"/>
    </source>
</evidence>
<sequence length="336" mass="36362">MPTAISPLSKTAGGLLPRGGFSPAVLPRAARGAGAALPHGPQVRRCSLAPGAAAERHFAGPRRSPQSRSSPSASQKSPQFHLVRRRKLRTVPAAVAAGASRRRYHAEPRFPSLAAREVNREEPTATRLRSVVDTFRAPVRFAFAYGSGARAQKGYDPKVCSCACRKMRGAPSNGGSLPTGAAYPPGLQAKPMTDFIFGVTHPQHWHSLNLTQNPGHYSSFGRLGSRIVTLLQERIGAGVYFNPYVHVNGMVSRRGFKILHRERRGKRNCPCATNEHEDGFGSELCRRNKTLKQSAAQCLPSPIIRKSNTALHPLTTYVTTSRTGTPSTSPVECTSR</sequence>
<dbReference type="OrthoDB" id="341477at2759"/>
<keyword evidence="9" id="KW-0808">Transferase</keyword>
<dbReference type="GO" id="GO:0004605">
    <property type="term" value="F:phosphatidate cytidylyltransferase activity"/>
    <property type="evidence" value="ECO:0007669"/>
    <property type="project" value="UniProtKB-EC"/>
</dbReference>
<evidence type="ECO:0000256" key="9">
    <source>
        <dbReference type="ARBA" id="ARBA00022679"/>
    </source>
</evidence>
<evidence type="ECO:0000313" key="21">
    <source>
        <dbReference type="Proteomes" id="UP000673691"/>
    </source>
</evidence>
<evidence type="ECO:0000256" key="13">
    <source>
        <dbReference type="ARBA" id="ARBA00023098"/>
    </source>
</evidence>
<comment type="pathway">
    <text evidence="4">Lipid metabolism.</text>
</comment>
<evidence type="ECO:0000256" key="1">
    <source>
        <dbReference type="ARBA" id="ARBA00001946"/>
    </source>
</evidence>
<evidence type="ECO:0000256" key="17">
    <source>
        <dbReference type="ARBA" id="ARBA00023264"/>
    </source>
</evidence>
<comment type="subcellular location">
    <subcellularLocation>
        <location evidence="2">Mitochondrion inner membrane</location>
        <topology evidence="2">Peripheral membrane protein</topology>
        <orientation evidence="2">Matrix side</orientation>
    </subcellularLocation>
</comment>
<evidence type="ECO:0000256" key="3">
    <source>
        <dbReference type="ARBA" id="ARBA00005119"/>
    </source>
</evidence>
<feature type="region of interest" description="Disordered" evidence="19">
    <location>
        <begin position="52"/>
        <end position="87"/>
    </location>
</feature>
<evidence type="ECO:0000256" key="8">
    <source>
        <dbReference type="ARBA" id="ARBA00022516"/>
    </source>
</evidence>
<keyword evidence="14" id="KW-0496">Mitochondrion</keyword>
<dbReference type="EMBL" id="JAEFCI010012817">
    <property type="protein sequence ID" value="KAG5455778.1"/>
    <property type="molecule type" value="Genomic_DNA"/>
</dbReference>
<dbReference type="GO" id="GO:0005743">
    <property type="term" value="C:mitochondrial inner membrane"/>
    <property type="evidence" value="ECO:0007669"/>
    <property type="project" value="UniProtKB-SubCell"/>
</dbReference>
<keyword evidence="17" id="KW-1208">Phospholipid metabolism</keyword>